<dbReference type="GO" id="GO:0016705">
    <property type="term" value="F:oxidoreductase activity, acting on paired donors, with incorporation or reduction of molecular oxygen"/>
    <property type="evidence" value="ECO:0007669"/>
    <property type="project" value="InterPro"/>
</dbReference>
<dbReference type="InterPro" id="IPR001128">
    <property type="entry name" value="Cyt_P450"/>
</dbReference>
<gene>
    <name evidence="7" type="ORF">LSALG_LOCUS32993</name>
</gene>
<keyword evidence="3 6" id="KW-0560">Oxidoreductase</keyword>
<evidence type="ECO:0000256" key="5">
    <source>
        <dbReference type="PIRSR" id="PIRSR602401-1"/>
    </source>
</evidence>
<name>A0AA35ZJY1_LACSI</name>
<proteinExistence type="inferred from homology"/>
<feature type="binding site" description="axial binding residue" evidence="5">
    <location>
        <position position="436"/>
    </location>
    <ligand>
        <name>heme</name>
        <dbReference type="ChEBI" id="CHEBI:30413"/>
    </ligand>
    <ligandPart>
        <name>Fe</name>
        <dbReference type="ChEBI" id="CHEBI:18248"/>
    </ligandPart>
</feature>
<dbReference type="AlphaFoldDB" id="A0AA35ZJY1"/>
<dbReference type="EMBL" id="OX465083">
    <property type="protein sequence ID" value="CAI9293999.1"/>
    <property type="molecule type" value="Genomic_DNA"/>
</dbReference>
<reference evidence="7" key="1">
    <citation type="submission" date="2023-04" db="EMBL/GenBank/DDBJ databases">
        <authorList>
            <person name="Vijverberg K."/>
            <person name="Xiong W."/>
            <person name="Schranz E."/>
        </authorList>
    </citation>
    <scope>NUCLEOTIDE SEQUENCE</scope>
</reference>
<dbReference type="GO" id="GO:0004497">
    <property type="term" value="F:monooxygenase activity"/>
    <property type="evidence" value="ECO:0007669"/>
    <property type="project" value="UniProtKB-KW"/>
</dbReference>
<evidence type="ECO:0000256" key="6">
    <source>
        <dbReference type="RuleBase" id="RU000461"/>
    </source>
</evidence>
<evidence type="ECO:0000256" key="4">
    <source>
        <dbReference type="ARBA" id="ARBA00023004"/>
    </source>
</evidence>
<dbReference type="FunFam" id="1.10.630.10:FF:000007">
    <property type="entry name" value="Cytochrome P450 76C4"/>
    <property type="match status" value="1"/>
</dbReference>
<comment type="cofactor">
    <cofactor evidence="5">
        <name>heme</name>
        <dbReference type="ChEBI" id="CHEBI:30413"/>
    </cofactor>
</comment>
<keyword evidence="8" id="KW-1185">Reference proteome</keyword>
<dbReference type="GO" id="GO:0020037">
    <property type="term" value="F:heme binding"/>
    <property type="evidence" value="ECO:0007669"/>
    <property type="project" value="InterPro"/>
</dbReference>
<evidence type="ECO:0000313" key="7">
    <source>
        <dbReference type="EMBL" id="CAI9293999.1"/>
    </source>
</evidence>
<dbReference type="InterPro" id="IPR036396">
    <property type="entry name" value="Cyt_P450_sf"/>
</dbReference>
<dbReference type="PROSITE" id="PS00086">
    <property type="entry name" value="CYTOCHROME_P450"/>
    <property type="match status" value="1"/>
</dbReference>
<dbReference type="InterPro" id="IPR017972">
    <property type="entry name" value="Cyt_P450_CS"/>
</dbReference>
<dbReference type="Gene3D" id="1.10.630.10">
    <property type="entry name" value="Cytochrome P450"/>
    <property type="match status" value="1"/>
</dbReference>
<organism evidence="7 8">
    <name type="scientific">Lactuca saligna</name>
    <name type="common">Willowleaf lettuce</name>
    <dbReference type="NCBI Taxonomy" id="75948"/>
    <lineage>
        <taxon>Eukaryota</taxon>
        <taxon>Viridiplantae</taxon>
        <taxon>Streptophyta</taxon>
        <taxon>Embryophyta</taxon>
        <taxon>Tracheophyta</taxon>
        <taxon>Spermatophyta</taxon>
        <taxon>Magnoliopsida</taxon>
        <taxon>eudicotyledons</taxon>
        <taxon>Gunneridae</taxon>
        <taxon>Pentapetalae</taxon>
        <taxon>asterids</taxon>
        <taxon>campanulids</taxon>
        <taxon>Asterales</taxon>
        <taxon>Asteraceae</taxon>
        <taxon>Cichorioideae</taxon>
        <taxon>Cichorieae</taxon>
        <taxon>Lactucinae</taxon>
        <taxon>Lactuca</taxon>
    </lineage>
</organism>
<dbReference type="PANTHER" id="PTHR47950">
    <property type="entry name" value="CYTOCHROME P450, FAMILY 76, SUBFAMILY C, POLYPEPTIDE 5-RELATED"/>
    <property type="match status" value="1"/>
</dbReference>
<dbReference type="PANTHER" id="PTHR47950:SF48">
    <property type="entry name" value="CYTOCHROME P450 FAMILY PROTEIN, EXPRESSED"/>
    <property type="match status" value="1"/>
</dbReference>
<dbReference type="InterPro" id="IPR002401">
    <property type="entry name" value="Cyt_P450_E_grp-I"/>
</dbReference>
<sequence>MDYPNIFLLLSFILTFIYVVLPGFCNSLLPPGPYPFPIIGNILKLGNKPHRSLAILSKRYGPLMSLKLGRRTTIVVSSPDIAKEFFHTHDILFSSRTILDSIRAVDHDKYSIAWLPVGDQWRRLRRITNEYMFSAQCLDGSQLLRREKVQELVDYVDGCSTNEKAVDIGVAAFTTILNVLSKFIFSMDFAQYDTMSSQEFREAVMAVLELAAKPNIADFFPILKPLDPQGLVRQGNFYGKKLLNLIDGIIDQRLQSRSSLATNDDVLDSLLKLFHKDESLFSLDDMRHLFYDILIAGTDTTSNTLEWAMAELIHNPKKMKTARAEIIRLMQNNNENIQEMHISQLPYLQAVIKEILRLHPPAPVLLPHRAIQDVEVKGFIVPKNALILCNVWAMGREPNIWLDPERFMPERFMELNIDYKGQDYEFIPFGAGRRICPGLNFAHRMLHLMLASLIQKFEWKLEGNIRAQDMDMEEKFGLTLPRKVPLVVIPIKVL</sequence>
<evidence type="ECO:0000256" key="1">
    <source>
        <dbReference type="ARBA" id="ARBA00010617"/>
    </source>
</evidence>
<dbReference type="Pfam" id="PF00067">
    <property type="entry name" value="p450"/>
    <property type="match status" value="1"/>
</dbReference>
<accession>A0AA35ZJY1</accession>
<comment type="similarity">
    <text evidence="1 6">Belongs to the cytochrome P450 family.</text>
</comment>
<keyword evidence="5 6" id="KW-0349">Heme</keyword>
<keyword evidence="4 5" id="KW-0408">Iron</keyword>
<protein>
    <recommendedName>
        <fullName evidence="9">Cytochrome P450</fullName>
    </recommendedName>
</protein>
<dbReference type="SUPFAM" id="SSF48264">
    <property type="entry name" value="Cytochrome P450"/>
    <property type="match status" value="1"/>
</dbReference>
<dbReference type="PRINTS" id="PR00385">
    <property type="entry name" value="P450"/>
</dbReference>
<keyword evidence="2 5" id="KW-0479">Metal-binding</keyword>
<dbReference type="PRINTS" id="PR00463">
    <property type="entry name" value="EP450I"/>
</dbReference>
<evidence type="ECO:0008006" key="9">
    <source>
        <dbReference type="Google" id="ProtNLM"/>
    </source>
</evidence>
<keyword evidence="6" id="KW-0503">Monooxygenase</keyword>
<evidence type="ECO:0000256" key="2">
    <source>
        <dbReference type="ARBA" id="ARBA00022723"/>
    </source>
</evidence>
<evidence type="ECO:0000313" key="8">
    <source>
        <dbReference type="Proteomes" id="UP001177003"/>
    </source>
</evidence>
<evidence type="ECO:0000256" key="3">
    <source>
        <dbReference type="ARBA" id="ARBA00023002"/>
    </source>
</evidence>
<dbReference type="Proteomes" id="UP001177003">
    <property type="component" value="Chromosome 7"/>
</dbReference>
<dbReference type="CDD" id="cd11073">
    <property type="entry name" value="CYP76-like"/>
    <property type="match status" value="1"/>
</dbReference>
<dbReference type="GO" id="GO:0005506">
    <property type="term" value="F:iron ion binding"/>
    <property type="evidence" value="ECO:0007669"/>
    <property type="project" value="InterPro"/>
</dbReference>